<gene>
    <name evidence="9" type="ORF">RHABOEDO_000211</name>
</gene>
<evidence type="ECO:0000256" key="5">
    <source>
        <dbReference type="ARBA" id="ARBA00022840"/>
    </source>
</evidence>
<sequence>MCGIGGAVGIDDSQRELKEIIKQVCQNLHHRGPDDQGYFIGPGIALGSTRLSIRGLPLGKQPMTSNKVWIVFNGEIYNTETLRNKIHCNQWKTDSDTEVILKGYIQYGSAIFKELAGMFAFAIWDEPKATLFLVRDRWGEKPLYYAKISHGLVFASELTGLKPWKDLSWEVSLPNILAFLKWSYVPTPCSGWKDVLQLKPGYYLKWHHKTFELKRYYSPHLEVKHREVDELRDLIGSCVKQCSVSDQPIGAFLSGGIDSSLVVTYLQKCIPTFPVYSIDFEDKTYSEKKYSTTLCKKLGLKHILIKCDERFLAKHFDTIVSCYGEPFADESMVPTFCLAKRAKEDVDVVLTGDGADEFFHGYERYFFNHPSACYSDVFSSMDLLTRNFVLVKEMQTIVATPRLDFLKEWKSGNVHPYRARSFDDIQNYLVDDILTKLDRATMHVGLEARAPFLMPEITHVALNLPIKQLIENKKRGKWILRQAAEGLVPPAIINRKKQGFGVPLGNWFSGILKDWMRERLLSGVLTELKFFSLSGLEKLSQNPHGHSRAIFNLLVLESWWRKNIY</sequence>
<dbReference type="PANTHER" id="PTHR43284">
    <property type="entry name" value="ASPARAGINE SYNTHETASE (GLUTAMINE-HYDROLYZING)"/>
    <property type="match status" value="1"/>
</dbReference>
<dbReference type="Proteomes" id="UP000826014">
    <property type="component" value="Chromosome"/>
</dbReference>
<dbReference type="PIRSF" id="PIRSF001589">
    <property type="entry name" value="Asn_synthetase_glu-h"/>
    <property type="match status" value="1"/>
</dbReference>
<comment type="pathway">
    <text evidence="1">Amino-acid biosynthesis; L-asparagine biosynthesis; L-asparagine from L-aspartate (L-Gln route): step 1/1.</text>
</comment>
<dbReference type="Pfam" id="PF00733">
    <property type="entry name" value="Asn_synthase"/>
    <property type="match status" value="1"/>
</dbReference>
<evidence type="ECO:0000259" key="8">
    <source>
        <dbReference type="PROSITE" id="PS51278"/>
    </source>
</evidence>
<dbReference type="GO" id="GO:0004066">
    <property type="term" value="F:asparagine synthase (glutamine-hydrolyzing) activity"/>
    <property type="evidence" value="ECO:0007669"/>
    <property type="project" value="UniProtKB-EC"/>
</dbReference>
<evidence type="ECO:0000256" key="7">
    <source>
        <dbReference type="ARBA" id="ARBA00048741"/>
    </source>
</evidence>
<dbReference type="PROSITE" id="PS51278">
    <property type="entry name" value="GATASE_TYPE_2"/>
    <property type="match status" value="1"/>
</dbReference>
<dbReference type="InterPro" id="IPR001962">
    <property type="entry name" value="Asn_synthase"/>
</dbReference>
<keyword evidence="4" id="KW-0547">Nucleotide-binding</keyword>
<keyword evidence="10" id="KW-1185">Reference proteome</keyword>
<comment type="similarity">
    <text evidence="2">Belongs to the asparagine synthetase family.</text>
</comment>
<name>A0ABX8UYV3_9BACT</name>
<dbReference type="SUPFAM" id="SSF52402">
    <property type="entry name" value="Adenine nucleotide alpha hydrolases-like"/>
    <property type="match status" value="1"/>
</dbReference>
<dbReference type="CDD" id="cd01991">
    <property type="entry name" value="Asn_synthase_B_C"/>
    <property type="match status" value="1"/>
</dbReference>
<evidence type="ECO:0000313" key="9">
    <source>
        <dbReference type="EMBL" id="QYF48111.1"/>
    </source>
</evidence>
<dbReference type="InterPro" id="IPR014729">
    <property type="entry name" value="Rossmann-like_a/b/a_fold"/>
</dbReference>
<evidence type="ECO:0000256" key="2">
    <source>
        <dbReference type="ARBA" id="ARBA00005752"/>
    </source>
</evidence>
<dbReference type="SUPFAM" id="SSF56235">
    <property type="entry name" value="N-terminal nucleophile aminohydrolases (Ntn hydrolases)"/>
    <property type="match status" value="1"/>
</dbReference>
<dbReference type="PANTHER" id="PTHR43284:SF1">
    <property type="entry name" value="ASPARAGINE SYNTHETASE"/>
    <property type="match status" value="1"/>
</dbReference>
<dbReference type="InterPro" id="IPR006426">
    <property type="entry name" value="Asn_synth_AEB"/>
</dbReference>
<feature type="domain" description="Glutamine amidotransferase type-2" evidence="8">
    <location>
        <begin position="2"/>
        <end position="209"/>
    </location>
</feature>
<dbReference type="InterPro" id="IPR033738">
    <property type="entry name" value="AsnB_N"/>
</dbReference>
<dbReference type="InterPro" id="IPR029055">
    <property type="entry name" value="Ntn_hydrolases_N"/>
</dbReference>
<proteinExistence type="inferred from homology"/>
<accession>A0ABX8UYV3</accession>
<keyword evidence="9" id="KW-0436">Ligase</keyword>
<dbReference type="CDD" id="cd00712">
    <property type="entry name" value="AsnB"/>
    <property type="match status" value="1"/>
</dbReference>
<evidence type="ECO:0000256" key="3">
    <source>
        <dbReference type="ARBA" id="ARBA00012737"/>
    </source>
</evidence>
<comment type="catalytic activity">
    <reaction evidence="7">
        <text>L-aspartate + L-glutamine + ATP + H2O = L-asparagine + L-glutamate + AMP + diphosphate + H(+)</text>
        <dbReference type="Rhea" id="RHEA:12228"/>
        <dbReference type="ChEBI" id="CHEBI:15377"/>
        <dbReference type="ChEBI" id="CHEBI:15378"/>
        <dbReference type="ChEBI" id="CHEBI:29985"/>
        <dbReference type="ChEBI" id="CHEBI:29991"/>
        <dbReference type="ChEBI" id="CHEBI:30616"/>
        <dbReference type="ChEBI" id="CHEBI:33019"/>
        <dbReference type="ChEBI" id="CHEBI:58048"/>
        <dbReference type="ChEBI" id="CHEBI:58359"/>
        <dbReference type="ChEBI" id="CHEBI:456215"/>
        <dbReference type="EC" id="6.3.5.4"/>
    </reaction>
</comment>
<dbReference type="Gene3D" id="3.40.50.620">
    <property type="entry name" value="HUPs"/>
    <property type="match status" value="1"/>
</dbReference>
<keyword evidence="6" id="KW-0315">Glutamine amidotransferase</keyword>
<dbReference type="Pfam" id="PF13537">
    <property type="entry name" value="GATase_7"/>
    <property type="match status" value="1"/>
</dbReference>
<dbReference type="InterPro" id="IPR017932">
    <property type="entry name" value="GATase_2_dom"/>
</dbReference>
<dbReference type="EMBL" id="CP075587">
    <property type="protein sequence ID" value="QYF48111.1"/>
    <property type="molecule type" value="Genomic_DNA"/>
</dbReference>
<reference evidence="9 10" key="1">
    <citation type="journal article" date="2022" name="bioRxiv">
        <title>Ecology and evolution of chlamydial symbionts of arthropods.</title>
        <authorList>
            <person name="Halter T."/>
            <person name="Koestlbacher S."/>
            <person name="Collingro A."/>
            <person name="Sixt B.S."/>
            <person name="Toenshoff E.R."/>
            <person name="Hendrickx F."/>
            <person name="Kostanjsek R."/>
            <person name="Horn M."/>
        </authorList>
    </citation>
    <scope>NUCLEOTIDE SEQUENCE [LARGE SCALE GENOMIC DNA]</scope>
    <source>
        <strain evidence="9">W744xW776</strain>
    </source>
</reference>
<evidence type="ECO:0000256" key="6">
    <source>
        <dbReference type="ARBA" id="ARBA00022962"/>
    </source>
</evidence>
<dbReference type="EC" id="6.3.5.4" evidence="3"/>
<evidence type="ECO:0000256" key="4">
    <source>
        <dbReference type="ARBA" id="ARBA00022741"/>
    </source>
</evidence>
<evidence type="ECO:0000313" key="10">
    <source>
        <dbReference type="Proteomes" id="UP000826014"/>
    </source>
</evidence>
<keyword evidence="5" id="KW-0067">ATP-binding</keyword>
<organism evidence="9 10">
    <name type="scientific">Candidatus Rhabdochlamydia oedothoracis</name>
    <dbReference type="NCBI Taxonomy" id="2720720"/>
    <lineage>
        <taxon>Bacteria</taxon>
        <taxon>Pseudomonadati</taxon>
        <taxon>Chlamydiota</taxon>
        <taxon>Chlamydiia</taxon>
        <taxon>Parachlamydiales</taxon>
        <taxon>Candidatus Rhabdochlamydiaceae</taxon>
        <taxon>Candidatus Rhabdochlamydia</taxon>
    </lineage>
</organism>
<dbReference type="InterPro" id="IPR051786">
    <property type="entry name" value="ASN_synthetase/amidase"/>
</dbReference>
<dbReference type="Gene3D" id="3.60.20.10">
    <property type="entry name" value="Glutamine Phosphoribosylpyrophosphate, subunit 1, domain 1"/>
    <property type="match status" value="1"/>
</dbReference>
<dbReference type="NCBIfam" id="TIGR01536">
    <property type="entry name" value="asn_synth_AEB"/>
    <property type="match status" value="1"/>
</dbReference>
<protein>
    <recommendedName>
        <fullName evidence="3">asparagine synthase (glutamine-hydrolyzing)</fullName>
        <ecNumber evidence="3">6.3.5.4</ecNumber>
    </recommendedName>
</protein>
<evidence type="ECO:0000256" key="1">
    <source>
        <dbReference type="ARBA" id="ARBA00005187"/>
    </source>
</evidence>
<dbReference type="RefSeq" id="WP_245397624.1">
    <property type="nucleotide sequence ID" value="NZ_CP075587.1"/>
</dbReference>